<sequence length="200" mass="22942">MKRKVLIFSTLLSSIIFITFLNQGIDKDSVQSKEQNIEISEIYGDFVMDATKKEEVVGNSENVFIAKVIKQVGTQPLNEHMPRTQFEVEVKRNIKGKLKDFIIINQSAGFMTDSEGNVTLVKFENQELLEPGKTYLFASLYDSNNNWHNPVPGYGEVLVSDDTKKQMIDEYKKAFKAQKTSKIMEKHKDKDFVNGYIDEE</sequence>
<dbReference type="EMBL" id="SIJB01000014">
    <property type="protein sequence ID" value="NBI28484.1"/>
    <property type="molecule type" value="Genomic_DNA"/>
</dbReference>
<dbReference type="OrthoDB" id="1796373at2"/>
<name>A0A6N9Q252_9BACL</name>
<keyword evidence="2" id="KW-1185">Reference proteome</keyword>
<reference evidence="1 2" key="1">
    <citation type="submission" date="2019-01" db="EMBL/GenBank/DDBJ databases">
        <title>Chengkuizengella sp. nov., isolated from deep-sea sediment of East Pacific Ocean.</title>
        <authorList>
            <person name="Yang J."/>
            <person name="Lai Q."/>
            <person name="Shao Z."/>
        </authorList>
    </citation>
    <scope>NUCLEOTIDE SEQUENCE [LARGE SCALE GENOMIC DNA]</scope>
    <source>
        <strain evidence="1 2">YPA3-1-1</strain>
    </source>
</reference>
<proteinExistence type="predicted"/>
<protein>
    <submittedName>
        <fullName evidence="1">Uncharacterized protein</fullName>
    </submittedName>
</protein>
<evidence type="ECO:0000313" key="1">
    <source>
        <dbReference type="EMBL" id="NBI28484.1"/>
    </source>
</evidence>
<dbReference type="AlphaFoldDB" id="A0A6N9Q252"/>
<gene>
    <name evidence="1" type="ORF">ERL59_05900</name>
</gene>
<evidence type="ECO:0000313" key="2">
    <source>
        <dbReference type="Proteomes" id="UP000448943"/>
    </source>
</evidence>
<organism evidence="1 2">
    <name type="scientific">Chengkuizengella marina</name>
    <dbReference type="NCBI Taxonomy" id="2507566"/>
    <lineage>
        <taxon>Bacteria</taxon>
        <taxon>Bacillati</taxon>
        <taxon>Bacillota</taxon>
        <taxon>Bacilli</taxon>
        <taxon>Bacillales</taxon>
        <taxon>Paenibacillaceae</taxon>
        <taxon>Chengkuizengella</taxon>
    </lineage>
</organism>
<dbReference type="Proteomes" id="UP000448943">
    <property type="component" value="Unassembled WGS sequence"/>
</dbReference>
<dbReference type="RefSeq" id="WP_160645272.1">
    <property type="nucleotide sequence ID" value="NZ_SIJB01000014.1"/>
</dbReference>
<comment type="caution">
    <text evidence="1">The sequence shown here is derived from an EMBL/GenBank/DDBJ whole genome shotgun (WGS) entry which is preliminary data.</text>
</comment>
<accession>A0A6N9Q252</accession>